<accession>A0ABM9USB6</accession>
<evidence type="ECO:0000256" key="3">
    <source>
        <dbReference type="ARBA" id="ARBA00022603"/>
    </source>
</evidence>
<feature type="domain" description="Tetrapyrrole methylase" evidence="6">
    <location>
        <begin position="1"/>
        <end position="183"/>
    </location>
</feature>
<evidence type="ECO:0000256" key="4">
    <source>
        <dbReference type="ARBA" id="ARBA00022679"/>
    </source>
</evidence>
<dbReference type="PANTHER" id="PTHR43182">
    <property type="entry name" value="COBALT-PRECORRIN-6B C(15)-METHYLTRANSFERASE (DECARBOXYLATING)"/>
    <property type="match status" value="1"/>
</dbReference>
<dbReference type="InterPro" id="IPR035996">
    <property type="entry name" value="4pyrrol_Methylase_sf"/>
</dbReference>
<gene>
    <name evidence="7" type="primary">cbiE</name>
    <name evidence="7" type="ORF">ERS852473_02126</name>
</gene>
<keyword evidence="2" id="KW-0169">Cobalamin biosynthesis</keyword>
<evidence type="ECO:0000313" key="8">
    <source>
        <dbReference type="Proteomes" id="UP000095488"/>
    </source>
</evidence>
<dbReference type="GO" id="GO:0008168">
    <property type="term" value="F:methyltransferase activity"/>
    <property type="evidence" value="ECO:0007669"/>
    <property type="project" value="UniProtKB-KW"/>
</dbReference>
<evidence type="ECO:0000259" key="6">
    <source>
        <dbReference type="Pfam" id="PF00590"/>
    </source>
</evidence>
<keyword evidence="4 7" id="KW-0808">Transferase</keyword>
<dbReference type="CDD" id="cd11644">
    <property type="entry name" value="Precorrin-6Y-MT"/>
    <property type="match status" value="1"/>
</dbReference>
<dbReference type="Pfam" id="PF00590">
    <property type="entry name" value="TP_methylase"/>
    <property type="match status" value="1"/>
</dbReference>
<evidence type="ECO:0000256" key="1">
    <source>
        <dbReference type="ARBA" id="ARBA00004953"/>
    </source>
</evidence>
<comment type="pathway">
    <text evidence="1">Cofactor biosynthesis; adenosylcobalamin biosynthesis.</text>
</comment>
<dbReference type="RefSeq" id="WP_055260118.1">
    <property type="nucleotide sequence ID" value="NZ_CABIXL010000008.1"/>
</dbReference>
<proteinExistence type="predicted"/>
<dbReference type="InterPro" id="IPR012818">
    <property type="entry name" value="CbiE"/>
</dbReference>
<name>A0ABM9USB6_SARVE</name>
<dbReference type="NCBIfam" id="TIGR02467">
    <property type="entry name" value="CbiE"/>
    <property type="match status" value="1"/>
</dbReference>
<keyword evidence="3 7" id="KW-0489">Methyltransferase</keyword>
<reference evidence="7 8" key="1">
    <citation type="submission" date="2015-09" db="EMBL/GenBank/DDBJ databases">
        <authorList>
            <consortium name="Pathogen Informatics"/>
        </authorList>
    </citation>
    <scope>NUCLEOTIDE SEQUENCE [LARGE SCALE GENOMIC DNA]</scope>
    <source>
        <strain evidence="7 8">2789STDY5834858</strain>
    </source>
</reference>
<dbReference type="Proteomes" id="UP000095488">
    <property type="component" value="Unassembled WGS sequence"/>
</dbReference>
<comment type="caution">
    <text evidence="7">The sequence shown here is derived from an EMBL/GenBank/DDBJ whole genome shotgun (WGS) entry which is preliminary data.</text>
</comment>
<organism evidence="7 8">
    <name type="scientific">Sarcina ventriculi</name>
    <name type="common">Clostridium ventriculi</name>
    <dbReference type="NCBI Taxonomy" id="1267"/>
    <lineage>
        <taxon>Bacteria</taxon>
        <taxon>Bacillati</taxon>
        <taxon>Bacillota</taxon>
        <taxon>Clostridia</taxon>
        <taxon>Eubacteriales</taxon>
        <taxon>Clostridiaceae</taxon>
        <taxon>Sarcina</taxon>
    </lineage>
</organism>
<sequence length="200" mass="22912">MIYIVGIGPGHVDYILKKAENIIKNSDYVIGFSRSIDTLESMIKGKKIKVNNLKEILTYMENLEGDISILASGDPLFYGIADYISKNFNRNFEVIPGISSFQYLTAKTKRVWNKTFLGSMHGREEKFLEHVKNNCKTIWLTDNKNTPKSLCEILIKNNINCTIIVGENLSYEDERIVEGNPREILNYEFSNLSVMMVEVK</sequence>
<dbReference type="InterPro" id="IPR000878">
    <property type="entry name" value="4pyrrol_Mease"/>
</dbReference>
<evidence type="ECO:0000256" key="2">
    <source>
        <dbReference type="ARBA" id="ARBA00022573"/>
    </source>
</evidence>
<keyword evidence="8" id="KW-1185">Reference proteome</keyword>
<dbReference type="InterPro" id="IPR014776">
    <property type="entry name" value="4pyrrole_Mease_sub2"/>
</dbReference>
<dbReference type="Gene3D" id="3.40.1010.10">
    <property type="entry name" value="Cobalt-precorrin-4 Transmethylase, Domain 1"/>
    <property type="match status" value="1"/>
</dbReference>
<dbReference type="InterPro" id="IPR014777">
    <property type="entry name" value="4pyrrole_Mease_sub1"/>
</dbReference>
<evidence type="ECO:0000256" key="5">
    <source>
        <dbReference type="ARBA" id="ARBA00022691"/>
    </source>
</evidence>
<protein>
    <submittedName>
        <fullName evidence="7">Probable cobalt-precorrin-6Y C(5)-methyltransferase</fullName>
        <ecNumber evidence="7">2.1.1.-</ecNumber>
    </submittedName>
</protein>
<dbReference type="InterPro" id="IPR050714">
    <property type="entry name" value="Cobalamin_biosynth_MTase"/>
</dbReference>
<dbReference type="EC" id="2.1.1.-" evidence="7"/>
<dbReference type="GO" id="GO:0032259">
    <property type="term" value="P:methylation"/>
    <property type="evidence" value="ECO:0007669"/>
    <property type="project" value="UniProtKB-KW"/>
</dbReference>
<dbReference type="Gene3D" id="3.30.950.10">
    <property type="entry name" value="Methyltransferase, Cobalt-precorrin-4 Transmethylase, Domain 2"/>
    <property type="match status" value="1"/>
</dbReference>
<dbReference type="PANTHER" id="PTHR43182:SF1">
    <property type="entry name" value="COBALT-PRECORRIN-7 C(5)-METHYLTRANSFERASE"/>
    <property type="match status" value="1"/>
</dbReference>
<dbReference type="SUPFAM" id="SSF53790">
    <property type="entry name" value="Tetrapyrrole methylase"/>
    <property type="match status" value="1"/>
</dbReference>
<dbReference type="EMBL" id="CYZR01000008">
    <property type="protein sequence ID" value="CUO17879.1"/>
    <property type="molecule type" value="Genomic_DNA"/>
</dbReference>
<keyword evidence="5" id="KW-0949">S-adenosyl-L-methionine</keyword>
<evidence type="ECO:0000313" key="7">
    <source>
        <dbReference type="EMBL" id="CUO17879.1"/>
    </source>
</evidence>